<dbReference type="InParanoid" id="B1N5X8"/>
<dbReference type="InterPro" id="IPR011992">
    <property type="entry name" value="EF-hand-dom_pair"/>
</dbReference>
<evidence type="ECO:0000313" key="3">
    <source>
        <dbReference type="Proteomes" id="UP000001926"/>
    </source>
</evidence>
<feature type="region of interest" description="Disordered" evidence="1">
    <location>
        <begin position="267"/>
        <end position="311"/>
    </location>
</feature>
<proteinExistence type="predicted"/>
<reference evidence="2" key="2">
    <citation type="submission" date="2007-03" db="EMBL/GenBank/DDBJ databases">
        <authorList>
            <person name="Lorenzi H."/>
            <person name="Amedeo P."/>
            <person name="Inman J."/>
            <person name="Schobel S."/>
            <person name="Caler E."/>
        </authorList>
    </citation>
    <scope>GENOME REANNOTATION</scope>
    <source>
        <strain evidence="2">HM-1:IMSS</strain>
    </source>
</reference>
<feature type="compositionally biased region" description="Polar residues" evidence="1">
    <location>
        <begin position="271"/>
        <end position="288"/>
    </location>
</feature>
<dbReference type="Gene3D" id="1.10.238.10">
    <property type="entry name" value="EF-hand"/>
    <property type="match status" value="1"/>
</dbReference>
<feature type="region of interest" description="Disordered" evidence="1">
    <location>
        <begin position="323"/>
        <end position="373"/>
    </location>
</feature>
<name>B1N5X8_ENTH1</name>
<dbReference type="GO" id="GO:0009966">
    <property type="term" value="P:regulation of signal transduction"/>
    <property type="evidence" value="ECO:0000318"/>
    <property type="project" value="GO_Central"/>
</dbReference>
<dbReference type="AlphaFoldDB" id="B1N5X8"/>
<organism evidence="2 3">
    <name type="scientific">Entamoeba histolytica (strain ATCC 30459 / HM-1:IMSS / ABRM)</name>
    <dbReference type="NCBI Taxonomy" id="294381"/>
    <lineage>
        <taxon>Eukaryota</taxon>
        <taxon>Amoebozoa</taxon>
        <taxon>Evosea</taxon>
        <taxon>Archamoebae</taxon>
        <taxon>Mastigamoebida</taxon>
        <taxon>Entamoebidae</taxon>
        <taxon>Entamoeba</taxon>
    </lineage>
</organism>
<sequence>MSEICDWVQDQNDMAQHNDLDENNEEFLHRLFSHWSSEGEDTLTLSDLVDGLNKLYEPDLMTSITNFFQLYSNDDGKIDREGILQISEDLLYLTTPWKDGLLLDHITEGVIENAIADEIYKQQKENGANFNENDISLPTEANIDKEKLENQQMERYLSAASTFIQRSFEYAQPEDEELLIKDLAIDNKISHNAALNPNTPVFVNLPTFRMVVLADETYELFFSKTLRTSIHVSKPLDSKFNTIRNLRDMFDGLLADGRKVANKVRRRMDSAATSTLNNPNSGGENATLKSSSPEKSKDEEDERDDDFGVISIDEKDKDILLGAEGQVSVDPIKNSHSTSEELSKFRNAEDVSKKQSIEKGVSGKDKNLIEFET</sequence>
<dbReference type="SUPFAM" id="SSF47473">
    <property type="entry name" value="EF-hand"/>
    <property type="match status" value="1"/>
</dbReference>
<dbReference type="OrthoDB" id="17687at2759"/>
<evidence type="ECO:0000256" key="1">
    <source>
        <dbReference type="SAM" id="MobiDB-lite"/>
    </source>
</evidence>
<dbReference type="KEGG" id="ehi:EHI_160110"/>
<protein>
    <submittedName>
        <fullName evidence="2">GTPase-activating protein, putative</fullName>
    </submittedName>
</protein>
<accession>B1N5X8</accession>
<evidence type="ECO:0000313" key="2">
    <source>
        <dbReference type="EMBL" id="EDS88630.1"/>
    </source>
</evidence>
<keyword evidence="3" id="KW-1185">Reference proteome</keyword>
<dbReference type="Proteomes" id="UP000001926">
    <property type="component" value="Partially assembled WGS sequence"/>
</dbReference>
<gene>
    <name evidence="2" type="ORF">EHI_160110</name>
</gene>
<dbReference type="EMBL" id="DS572369">
    <property type="protein sequence ID" value="EDS88630.1"/>
    <property type="molecule type" value="Genomic_DNA"/>
</dbReference>
<dbReference type="GO" id="GO:0005509">
    <property type="term" value="F:calcium ion binding"/>
    <property type="evidence" value="ECO:0000318"/>
    <property type="project" value="GO_Central"/>
</dbReference>
<feature type="compositionally biased region" description="Basic and acidic residues" evidence="1">
    <location>
        <begin position="338"/>
        <end position="373"/>
    </location>
</feature>
<dbReference type="STRING" id="5759.B1N5X8"/>
<reference evidence="2" key="1">
    <citation type="journal article" date="2005" name="Nature">
        <title>The genome of the protist parasite Entamoeba histolytica.</title>
        <authorList>
            <person name="Loftus B."/>
            <person name="Anderson I."/>
            <person name="Davies R."/>
            <person name="Alsmark U.C."/>
            <person name="Samuelson J."/>
            <person name="Amedeo P."/>
            <person name="Roncaglia P."/>
            <person name="Berriman M."/>
            <person name="Hirt R.P."/>
            <person name="Mann B.J."/>
            <person name="Nozaki T."/>
            <person name="Suh B."/>
            <person name="Pop M."/>
            <person name="Duchene M."/>
            <person name="Ackers J."/>
            <person name="Tannich E."/>
            <person name="Leippe M."/>
            <person name="Hofer M."/>
            <person name="Bruchhaus I."/>
            <person name="Willhoeft U."/>
            <person name="Bhattacharya A."/>
            <person name="Chillingworth T."/>
            <person name="Churcher C."/>
            <person name="Hance Z."/>
            <person name="Harris B."/>
            <person name="Harris D."/>
            <person name="Jagels K."/>
            <person name="Moule S."/>
            <person name="Mungall K."/>
            <person name="Ormond D."/>
            <person name="Squares R."/>
            <person name="Whitehead S."/>
            <person name="Quail M.A."/>
            <person name="Rabbinowitsch E."/>
            <person name="Norbertczak H."/>
            <person name="Price C."/>
            <person name="Wang Z."/>
            <person name="Guillen N."/>
            <person name="Gilchrist C."/>
            <person name="Stroup S.E."/>
            <person name="Bhattacharya S."/>
            <person name="Lohia A."/>
            <person name="Foster P.G."/>
            <person name="Sicheritz-Ponten T."/>
            <person name="Weber C."/>
            <person name="Singh U."/>
            <person name="Mukherjee C."/>
            <person name="El-Sayed N.M."/>
            <person name="Petri W.A.Jr."/>
            <person name="Clark C.G."/>
            <person name="Embley T.M."/>
            <person name="Barrell B."/>
            <person name="Fraser C.M."/>
            <person name="Hall N."/>
        </authorList>
    </citation>
    <scope>NUCLEOTIDE SEQUENCE [LARGE SCALE GENOMIC DNA]</scope>
    <source>
        <strain evidence="2">HM-1:IMSS</strain>
    </source>
</reference>